<evidence type="ECO:0000313" key="1">
    <source>
        <dbReference type="EMBL" id="KAI5078441.1"/>
    </source>
</evidence>
<dbReference type="PANTHER" id="PTHR36379">
    <property type="entry name" value="PROTEIN PRD1"/>
    <property type="match status" value="1"/>
</dbReference>
<comment type="caution">
    <text evidence="1">The sequence shown here is derived from an EMBL/GenBank/DDBJ whole genome shotgun (WGS) entry which is preliminary data.</text>
</comment>
<organism evidence="1 2">
    <name type="scientific">Adiantum capillus-veneris</name>
    <name type="common">Maidenhair fern</name>
    <dbReference type="NCBI Taxonomy" id="13818"/>
    <lineage>
        <taxon>Eukaryota</taxon>
        <taxon>Viridiplantae</taxon>
        <taxon>Streptophyta</taxon>
        <taxon>Embryophyta</taxon>
        <taxon>Tracheophyta</taxon>
        <taxon>Polypodiopsida</taxon>
        <taxon>Polypodiidae</taxon>
        <taxon>Polypodiales</taxon>
        <taxon>Pteridineae</taxon>
        <taxon>Pteridaceae</taxon>
        <taxon>Vittarioideae</taxon>
        <taxon>Adiantum</taxon>
    </lineage>
</organism>
<proteinExistence type="predicted"/>
<name>A0A9D4V2Y6_ADICA</name>
<sequence>MAGAQADQLHGCTQSHSPSLQLSTDEGGSICLMCFVKLLSDHSAFLTHKLYAVSEFRQALNGPSFCANFFGHHSHFVVSPLSEALAHCRDKSSSCLAKALMELILDLCKLYSSVGTEVPHSDPASLLYDFVLHIIMEISSSSSLSYSAGQRNSLHVLGRLLDSYRHYDNVLPAAIQSYPDFLANLIAGLVVPGDQLRGELLFLLYKVSSFEGGIEQLLPFLSELTNAAINILEKTENDELRINCIALLSTMAQQSVISIRFQQTNVDAEAVPEHRNDFARAFAEALKGSLISSDSQVQVAALQLLFYMCSPDKAFISDLQILIEEGIMDYLFEILRVCENTLDIVVWSVRILRMLSEAKQAFTQRFALGLETASWILERSTETSMPVLQPDLLILIDLGLNNYPGAISRVSAERLLHILTAIIKNHNGDTLGLGQDSFISACSALLALLGLPCTPSIQEVHSLVNSAVSSTFMSVAAAGLVGLDCRMFQYAVLLLKGAFVFSLKAQEPVDCSFSDTLISIVEKVLLPCFLKSLSIIDNEDTVFAILEVLFLMIDEPSLLASARLGSILATASWFSVTYELMARFPARRIKDLIMNLLGSMICKLESGTLDENVKQQFTQLPSDPQESLVLLALSSIHDDQLKLIQFAVIKVLYFSHIYGDRFAEDSHVLAFLEQYLLMNFSTPNLLMNFSTPNQGSCSSCIFNQLLYIYILTINTAISCGLTYSLEAESLLASLVEQYQHNIISPNMHRSVFVWLIRTQSLESFMVASMIDRIKTLSRGEQGNKEKITTYPRIVDQEDGQPEDINFFLVAIEEEDCCGLFFARVLDEVLASQIEDDINTVVGCYIKLVKLSAVAANQLCLSGIVSNIRSWLAIYGARLPKIHSCLFELLYQLLCAVDHDRALDEESWGLLVNQFVHPLADKLNFFGDTDADEELFSLLSLMGLILHKSIENTGFLAQASRIILSHEQLQNSIRSHLNKFGARGCNLLNLVAESMDGKVLACILAFHLLCLRCAINTLRPTHCISRLAHSFAQPLEEDPHPGSLYNLVLPRSIEQVEHLCRLLYFGSNFVKSLASSCLAEAFNWLTQPGTDQSSLETPDARRCPEVLQSILMVLQGSVLNGSEVVCRNSSFCLYSLLVDTNLSLHEKAIIFGSPWHRFLVEDFVLAVSARDSASTLDPSAIYIAIGMLKQSVSPTWTKSVLSPCISAIISCLTAQTVSPATIVLLKELHGKGWLQVQHLEMIYRTLQTTRKIVYEEHANLDCSGFYCDQRHTVCSSFCRQDSDAECLLSYKHLINIAASCWLDPLTGVRYSIAEPYNSLQLLLSQAVQTTRKIVYEEHANLDCSGFYCDQRHTVCSSFCRQDSDAECLLSYKHLINIAASCWLDPLTGVRYSIAEPYNSLQLVSLIDEFLQETTSIPAE</sequence>
<dbReference type="Gene3D" id="1.25.10.10">
    <property type="entry name" value="Leucine-rich Repeat Variant"/>
    <property type="match status" value="1"/>
</dbReference>
<gene>
    <name evidence="1" type="ORF">GOP47_0006112</name>
</gene>
<dbReference type="OrthoDB" id="2019943at2759"/>
<dbReference type="Proteomes" id="UP000886520">
    <property type="component" value="Chromosome 6"/>
</dbReference>
<protein>
    <recommendedName>
        <fullName evidence="3">Protein PRD1</fullName>
    </recommendedName>
</protein>
<evidence type="ECO:0000313" key="2">
    <source>
        <dbReference type="Proteomes" id="UP000886520"/>
    </source>
</evidence>
<dbReference type="InterPro" id="IPR016024">
    <property type="entry name" value="ARM-type_fold"/>
</dbReference>
<reference evidence="1" key="1">
    <citation type="submission" date="2021-01" db="EMBL/GenBank/DDBJ databases">
        <title>Adiantum capillus-veneris genome.</title>
        <authorList>
            <person name="Fang Y."/>
            <person name="Liao Q."/>
        </authorList>
    </citation>
    <scope>NUCLEOTIDE SEQUENCE</scope>
    <source>
        <strain evidence="1">H3</strain>
        <tissue evidence="1">Leaf</tissue>
    </source>
</reference>
<dbReference type="SUPFAM" id="SSF48371">
    <property type="entry name" value="ARM repeat"/>
    <property type="match status" value="1"/>
</dbReference>
<evidence type="ECO:0008006" key="3">
    <source>
        <dbReference type="Google" id="ProtNLM"/>
    </source>
</evidence>
<dbReference type="PANTHER" id="PTHR36379:SF1">
    <property type="entry name" value="PUTATIVE RECOMBINATION INITIATION DEFECT 1-RELATED"/>
    <property type="match status" value="1"/>
</dbReference>
<dbReference type="GO" id="GO:0042138">
    <property type="term" value="P:meiotic DNA double-strand break formation"/>
    <property type="evidence" value="ECO:0007669"/>
    <property type="project" value="InterPro"/>
</dbReference>
<dbReference type="InterPro" id="IPR044968">
    <property type="entry name" value="PRD1"/>
</dbReference>
<dbReference type="InterPro" id="IPR011989">
    <property type="entry name" value="ARM-like"/>
</dbReference>
<accession>A0A9D4V2Y6</accession>
<keyword evidence="2" id="KW-1185">Reference proteome</keyword>
<dbReference type="EMBL" id="JABFUD020000006">
    <property type="protein sequence ID" value="KAI5078441.1"/>
    <property type="molecule type" value="Genomic_DNA"/>
</dbReference>